<feature type="compositionally biased region" description="Acidic residues" evidence="1">
    <location>
        <begin position="1853"/>
        <end position="1863"/>
    </location>
</feature>
<dbReference type="InterPro" id="IPR039844">
    <property type="entry name" value="URB1"/>
</dbReference>
<feature type="region of interest" description="Disordered" evidence="1">
    <location>
        <begin position="1845"/>
        <end position="1889"/>
    </location>
</feature>
<dbReference type="PANTHER" id="PTHR13500:SF0">
    <property type="entry name" value="NUCLEOLAR PRE-RIBOSOMAL-ASSOCIATED PROTEIN 1"/>
    <property type="match status" value="1"/>
</dbReference>
<dbReference type="PANTHER" id="PTHR13500">
    <property type="entry name" value="NUCLEOLAR PRERIBOSOMAL-ASSOCIATED PROTEIN 1"/>
    <property type="match status" value="1"/>
</dbReference>
<feature type="region of interest" description="Disordered" evidence="1">
    <location>
        <begin position="186"/>
        <end position="217"/>
    </location>
</feature>
<accession>A0ABD3P5H8</accession>
<dbReference type="EMBL" id="JABMIG020000261">
    <property type="protein sequence ID" value="KAL3783430.1"/>
    <property type="molecule type" value="Genomic_DNA"/>
</dbReference>
<organism evidence="3 4">
    <name type="scientific">Cyclotella cryptica</name>
    <dbReference type="NCBI Taxonomy" id="29204"/>
    <lineage>
        <taxon>Eukaryota</taxon>
        <taxon>Sar</taxon>
        <taxon>Stramenopiles</taxon>
        <taxon>Ochrophyta</taxon>
        <taxon>Bacillariophyta</taxon>
        <taxon>Coscinodiscophyceae</taxon>
        <taxon>Thalassiosirophycidae</taxon>
        <taxon>Stephanodiscales</taxon>
        <taxon>Stephanodiscaceae</taxon>
        <taxon>Cyclotella</taxon>
    </lineage>
</organism>
<proteinExistence type="predicted"/>
<evidence type="ECO:0000259" key="2">
    <source>
        <dbReference type="Pfam" id="PF16201"/>
    </source>
</evidence>
<comment type="caution">
    <text evidence="3">The sequence shown here is derived from an EMBL/GenBank/DDBJ whole genome shotgun (WGS) entry which is preliminary data.</text>
</comment>
<dbReference type="Proteomes" id="UP001516023">
    <property type="component" value="Unassembled WGS sequence"/>
</dbReference>
<name>A0ABD3P5H8_9STRA</name>
<dbReference type="InterPro" id="IPR032436">
    <property type="entry name" value="URB1_C"/>
</dbReference>
<feature type="domain" description="URB1 C-terminal" evidence="2">
    <location>
        <begin position="1977"/>
        <end position="2202"/>
    </location>
</feature>
<feature type="compositionally biased region" description="Acidic residues" evidence="1">
    <location>
        <begin position="80"/>
        <end position="91"/>
    </location>
</feature>
<protein>
    <recommendedName>
        <fullName evidence="2">URB1 C-terminal domain-containing protein</fullName>
    </recommendedName>
</protein>
<keyword evidence="4" id="KW-1185">Reference proteome</keyword>
<feature type="region of interest" description="Disordered" evidence="1">
    <location>
        <begin position="324"/>
        <end position="359"/>
    </location>
</feature>
<gene>
    <name evidence="3" type="ORF">HJC23_002857</name>
</gene>
<sequence>MKSIPQPISEKHILWCALTSTRTTMKRKRPAPLGVLEFTSALNGEDALSILTKLRHFVHVVGHQRRIALGSTDGNVDTDATSDDRDDDDDGSVFSLFNDDEEPFAKRQKVEDKDGKTPAWQMDKNNYRVPFVGTSVAKGEVGSVVMGVWPTGFLEAYRQHSPLGVELVRNDYISALPPGGIHRSLCKGGTSTLEDEASSGGKRHKKGHSSSSHDDKRELTRGQIISLSLQYYYWSALSEWVLGFVPCHTLKRDLYWEDSHTNTSAIPETKPPERSTKSEKCAIPPAIMTILMKQRLPEWIEKVHLYASEQHQYIQQQMKTIQQQKQQRKKQANSKEEQQIQQKLQQQHSEKLKQQQTQWEKKRHRDGILLASVIRNLRVLCYASIGTAREVLRRLTMGSATSATTKNLPATGTIKAGGKVGGSNVKGGSGGETSWMIQLLQEKRHSLRSTSTSSSYHHTPQVECLNLVCTLLETNDYTILSRICQAPVWSMKQGSRRGGKSDGRGANNLSSTSGGNYCLLYTALRYGIQHLIDDYSDMNCAMDSEVDNQNGLFARSLTRLLRDVREILLPNDGGEISEAVDRANQRDEGFILGVGATADLLSGEVLTNLTKLALLAPSVDSTMDSIRDIISGNDCYSDLSPVESTAAEGRRLLFILLSKSQSSPFLNVIRLRDRNGQFTKNEEQSAAYLSQLSKSLHTLMTDREHKQLIRSFLRSCLETTPQLVPHIFSGLNMSDPKPNYRTLSSLTFVDSVVRDAPSPQKVLFSHLRASQGKKLNLSKELGSLDKVIPVVIPTCVSKVSLGKIVQSSSALLVSSGLKLIITLLRRADELLSSLVMGYPNDGRSESKLTELRETIRQAILHHLPQVSLLLSIPTRFDPFVEETASKANAIVIIELCKALECYGQLDPSLIVTLQFDWVKLLPCENQGVSQEPLRNFFNAEPLAQNAILRTLIVVSRIDNSPSSKLLSHVMSIVTASRVKEVYATARELALSLIQNELFTQAGIDLHQVDDETASCSAYECSLWIDGMSTSIIPEIATWIGEMHQQRVQQKIFVSQAWAHCDLGFDVPPLRVSLLLSYLISELFRQEKVFSPDFSLLVVRIATKLLIFQSDPRLLASIIVYGSNGIAHKNVQHANLSQFAMAIIQNHDKTVLRLNSLLSSVFDSDSACITVKAAVSNTRQLACSTALRQCLSLLRYQGDDDGNLGSLLRKILVCSFHGSSQNISDATTVLTAAFENKILNPTDMHCIAAFFLAFSNSKASAVVSMLASTGRNTAEMELAFAILQISLAPTSKVPNIIEDVLKHIVSAILRDDSTGNLGRLTDFFVIILLELVPTVKILSTTKFSPETLFDLWAVLSKHPRTDLSVKLCLRLEDYMSHLFASPDHYRDQWIVYRRIIKTSPQLFINACLNTTRRRALLHESCDRPAARSFLSEVFSYDCSNICHLSKTISEFEDNAEVMDLWNDGRFDCIASTFVFRTKTHESRADITTSPSYKKALSVISKRLIHLLDQEDEGNRTLSTKSILQLLQTLCSVESMPSSLPSRLLDLVCSLESGKRSKVVEDELCVMKLVHDVCPLGENESSLLTYSFLRCCKLLPKLLKNFVRDSQTSASCSLVTLMIQLSRFLEQISSFDNDILPSSSAIDKAIVACLKYGLMDPIDQSTNSIFAEALNIVSCVLKASDSTKNRLGSFTPGQIHAMVVSHSSFRRALSDKCFDPSGSRNDVTQQRELIRLLICCVSIDAKNVKVDSDTWLVILSTYTAGTRDVDRFLRRLIFLYERNNCFEEKIAMHNIRWGSMSTQQNTDKNNERWEWFLDALDSNRVRQTLSQYPVSDALEPLPEHSIEACNSSTNIIGNGDDDSFSESVEDNGHDDSESQSSDTVSDPKNAGVAASTTWPMTSYDMWRGNGEDPRYSPGFILPLVLGALEDCLPAKMDAGSESPKSVDAMQVEEEHFEEEHAKREQCQAFCHFSRRLCDKGAIPLALSSLSSRCPRLRKVAIAICGLFLKALQMPESHGMKSWSERPQLEMIMSSVQRGLAMRRALQIQRAKDDQDDRPINVPMLPAVSAVFLAKALMILTRPGDDMYGPMNRYFLRLKDVHGAFQDCFTLPAFLSLYCNSSDDLSRCKIERNWALLSLKDGVVDEFCYRIIAKHHIPELLMSSLDSLIGNPECTGEVSLTVDVLCSLIKSGGRRAATDFVHRLGILSWLHGIISWRPIASVLPYISMKCKYVKLITAAVQAYIRCLPSETSLFFEKIPLSNAAMQICLEGYSGELENTEEPDESSSTSLLESTCDALWEIHLADRMTSQGSTCFDFGATTLADMTRLLAKFVSHDKMFGNVLSSLCTIPYVATEDDSSSAQLFCKLTLGYIAHAPISEISQELLLLSLERVHALMKRYNHLMGDDPMIFSLVLKCRRLASGVDGGIQVWDRIMALLQDADTT</sequence>
<reference evidence="3 4" key="1">
    <citation type="journal article" date="2020" name="G3 (Bethesda)">
        <title>Improved Reference Genome for Cyclotella cryptica CCMP332, a Model for Cell Wall Morphogenesis, Salinity Adaptation, and Lipid Production in Diatoms (Bacillariophyta).</title>
        <authorList>
            <person name="Roberts W.R."/>
            <person name="Downey K.M."/>
            <person name="Ruck E.C."/>
            <person name="Traller J.C."/>
            <person name="Alverson A.J."/>
        </authorList>
    </citation>
    <scope>NUCLEOTIDE SEQUENCE [LARGE SCALE GENOMIC DNA]</scope>
    <source>
        <strain evidence="3 4">CCMP332</strain>
    </source>
</reference>
<evidence type="ECO:0000256" key="1">
    <source>
        <dbReference type="SAM" id="MobiDB-lite"/>
    </source>
</evidence>
<dbReference type="Pfam" id="PF16201">
    <property type="entry name" value="NopRA1"/>
    <property type="match status" value="1"/>
</dbReference>
<evidence type="ECO:0000313" key="3">
    <source>
        <dbReference type="EMBL" id="KAL3783430.1"/>
    </source>
</evidence>
<feature type="region of interest" description="Disordered" evidence="1">
    <location>
        <begin position="70"/>
        <end position="93"/>
    </location>
</feature>
<evidence type="ECO:0000313" key="4">
    <source>
        <dbReference type="Proteomes" id="UP001516023"/>
    </source>
</evidence>